<keyword evidence="12" id="KW-1185">Reference proteome</keyword>
<dbReference type="Pfam" id="PF00005">
    <property type="entry name" value="ABC_tran"/>
    <property type="match status" value="1"/>
</dbReference>
<evidence type="ECO:0000256" key="5">
    <source>
        <dbReference type="ARBA" id="ARBA00022741"/>
    </source>
</evidence>
<dbReference type="eggNOG" id="COG1120">
    <property type="taxonomic scope" value="Bacteria"/>
</dbReference>
<sequence>MPSTSPVEPLRARGLAHSFGDRAVLRGVDLTVRQGEWLALVGRNGCGKSTLLRMFAGLLRPDTGTVTLHGRPLTSCSRRHVARSLAMLPQATATVPALTVRQLVRQGRYATRGPLGMLAAGDDDHVLKAMADTGVEAFADTAVDRLSGGERQRARLALALAQDAPLLLLDEPTTYLDVRHQIEVLELVARLRVERGLTVVTVLHDLAQAARYADRVVALKDGRVHADGLAAEVVDADLLHSVFGVRGRVWRDDVTGRPLCAYDSLA</sequence>
<evidence type="ECO:0000313" key="12">
    <source>
        <dbReference type="Proteomes" id="UP000002791"/>
    </source>
</evidence>
<dbReference type="PROSITE" id="PS50893">
    <property type="entry name" value="ABC_TRANSPORTER_2"/>
    <property type="match status" value="1"/>
</dbReference>
<keyword evidence="5" id="KW-0547">Nucleotide-binding</keyword>
<dbReference type="InterPro" id="IPR051535">
    <property type="entry name" value="Siderophore_ABC-ATPase"/>
</dbReference>
<proteinExistence type="predicted"/>
<accession>H5XDY7</accession>
<dbReference type="PANTHER" id="PTHR42771">
    <property type="entry name" value="IRON(3+)-HYDROXAMATE IMPORT ATP-BINDING PROTEIN FHUC"/>
    <property type="match status" value="1"/>
</dbReference>
<dbReference type="InterPro" id="IPR003439">
    <property type="entry name" value="ABC_transporter-like_ATP-bd"/>
</dbReference>
<keyword evidence="9" id="KW-0472">Membrane</keyword>
<keyword evidence="7" id="KW-0408">Iron</keyword>
<dbReference type="PROSITE" id="PS00211">
    <property type="entry name" value="ABC_TRANSPORTER_1"/>
    <property type="match status" value="1"/>
</dbReference>
<evidence type="ECO:0000259" key="10">
    <source>
        <dbReference type="PROSITE" id="PS50893"/>
    </source>
</evidence>
<dbReference type="SUPFAM" id="SSF52540">
    <property type="entry name" value="P-loop containing nucleoside triphosphate hydrolases"/>
    <property type="match status" value="1"/>
</dbReference>
<evidence type="ECO:0000256" key="8">
    <source>
        <dbReference type="ARBA" id="ARBA00023065"/>
    </source>
</evidence>
<dbReference type="GO" id="GO:0005524">
    <property type="term" value="F:ATP binding"/>
    <property type="evidence" value="ECO:0007669"/>
    <property type="project" value="UniProtKB-KW"/>
</dbReference>
<dbReference type="Proteomes" id="UP000002791">
    <property type="component" value="Chromosome"/>
</dbReference>
<gene>
    <name evidence="11" type="ORF">SaccyDRAFT_0282</name>
</gene>
<comment type="subcellular location">
    <subcellularLocation>
        <location evidence="1">Cell membrane</location>
        <topology evidence="1">Peripheral membrane protein</topology>
    </subcellularLocation>
</comment>
<evidence type="ECO:0000256" key="7">
    <source>
        <dbReference type="ARBA" id="ARBA00023004"/>
    </source>
</evidence>
<dbReference type="STRING" id="882082.SaccyDRAFT_0282"/>
<feature type="domain" description="ABC transporter" evidence="10">
    <location>
        <begin position="10"/>
        <end position="246"/>
    </location>
</feature>
<dbReference type="CDD" id="cd03214">
    <property type="entry name" value="ABC_Iron-Siderophores_B12_Hemin"/>
    <property type="match status" value="1"/>
</dbReference>
<dbReference type="GO" id="GO:0005886">
    <property type="term" value="C:plasma membrane"/>
    <property type="evidence" value="ECO:0007669"/>
    <property type="project" value="UniProtKB-SubCell"/>
</dbReference>
<keyword evidence="4" id="KW-0410">Iron transport</keyword>
<reference evidence="11 12" key="1">
    <citation type="submission" date="2011-11" db="EMBL/GenBank/DDBJ databases">
        <title>The Noncontiguous Finished sequence of Saccharomonospora cyanea NA-134.</title>
        <authorList>
            <consortium name="US DOE Joint Genome Institute"/>
            <person name="Lucas S."/>
            <person name="Han J."/>
            <person name="Lapidus A."/>
            <person name="Cheng J.-F."/>
            <person name="Goodwin L."/>
            <person name="Pitluck S."/>
            <person name="Peters L."/>
            <person name="Ovchinnikova G."/>
            <person name="Lu M."/>
            <person name="Detter J.C."/>
            <person name="Han C."/>
            <person name="Tapia R."/>
            <person name="Land M."/>
            <person name="Hauser L."/>
            <person name="Kyrpides N."/>
            <person name="Ivanova N."/>
            <person name="Pagani I."/>
            <person name="Brambilla E.-M."/>
            <person name="Klenk H.-P."/>
            <person name="Woyke T."/>
        </authorList>
    </citation>
    <scope>NUCLEOTIDE SEQUENCE [LARGE SCALE GENOMIC DNA]</scope>
    <source>
        <strain evidence="11 12">NA-134</strain>
    </source>
</reference>
<dbReference type="EMBL" id="CM001440">
    <property type="protein sequence ID" value="EHR59218.1"/>
    <property type="molecule type" value="Genomic_DNA"/>
</dbReference>
<dbReference type="Gene3D" id="3.40.50.300">
    <property type="entry name" value="P-loop containing nucleotide triphosphate hydrolases"/>
    <property type="match status" value="1"/>
</dbReference>
<dbReference type="GO" id="GO:0016887">
    <property type="term" value="F:ATP hydrolysis activity"/>
    <property type="evidence" value="ECO:0007669"/>
    <property type="project" value="InterPro"/>
</dbReference>
<evidence type="ECO:0000313" key="11">
    <source>
        <dbReference type="EMBL" id="EHR59218.1"/>
    </source>
</evidence>
<dbReference type="HOGENOM" id="CLU_000604_1_11_11"/>
<keyword evidence="8" id="KW-0406">Ion transport</keyword>
<dbReference type="RefSeq" id="WP_005452909.1">
    <property type="nucleotide sequence ID" value="NZ_CM001440.1"/>
</dbReference>
<keyword evidence="6" id="KW-0067">ATP-binding</keyword>
<organism evidence="11 12">
    <name type="scientific">Saccharomonospora cyanea NA-134</name>
    <dbReference type="NCBI Taxonomy" id="882082"/>
    <lineage>
        <taxon>Bacteria</taxon>
        <taxon>Bacillati</taxon>
        <taxon>Actinomycetota</taxon>
        <taxon>Actinomycetes</taxon>
        <taxon>Pseudonocardiales</taxon>
        <taxon>Pseudonocardiaceae</taxon>
        <taxon>Saccharomonospora</taxon>
    </lineage>
</organism>
<evidence type="ECO:0000256" key="9">
    <source>
        <dbReference type="ARBA" id="ARBA00023136"/>
    </source>
</evidence>
<dbReference type="FunFam" id="3.40.50.300:FF:000134">
    <property type="entry name" value="Iron-enterobactin ABC transporter ATP-binding protein"/>
    <property type="match status" value="1"/>
</dbReference>
<evidence type="ECO:0000256" key="1">
    <source>
        <dbReference type="ARBA" id="ARBA00004202"/>
    </source>
</evidence>
<keyword evidence="2" id="KW-0813">Transport</keyword>
<dbReference type="InterPro" id="IPR027417">
    <property type="entry name" value="P-loop_NTPase"/>
</dbReference>
<dbReference type="SMART" id="SM00382">
    <property type="entry name" value="AAA"/>
    <property type="match status" value="1"/>
</dbReference>
<dbReference type="InterPro" id="IPR017871">
    <property type="entry name" value="ABC_transporter-like_CS"/>
</dbReference>
<evidence type="ECO:0000256" key="4">
    <source>
        <dbReference type="ARBA" id="ARBA00022496"/>
    </source>
</evidence>
<dbReference type="OrthoDB" id="3426016at2"/>
<evidence type="ECO:0000256" key="3">
    <source>
        <dbReference type="ARBA" id="ARBA00022475"/>
    </source>
</evidence>
<evidence type="ECO:0000256" key="2">
    <source>
        <dbReference type="ARBA" id="ARBA00022448"/>
    </source>
</evidence>
<dbReference type="PANTHER" id="PTHR42771:SF2">
    <property type="entry name" value="IRON(3+)-HYDROXAMATE IMPORT ATP-BINDING PROTEIN FHUC"/>
    <property type="match status" value="1"/>
</dbReference>
<dbReference type="InterPro" id="IPR003593">
    <property type="entry name" value="AAA+_ATPase"/>
</dbReference>
<dbReference type="GO" id="GO:0006826">
    <property type="term" value="P:iron ion transport"/>
    <property type="evidence" value="ECO:0007669"/>
    <property type="project" value="UniProtKB-KW"/>
</dbReference>
<dbReference type="AlphaFoldDB" id="H5XDY7"/>
<name>H5XDY7_9PSEU</name>
<evidence type="ECO:0000256" key="6">
    <source>
        <dbReference type="ARBA" id="ARBA00022840"/>
    </source>
</evidence>
<keyword evidence="3" id="KW-1003">Cell membrane</keyword>
<protein>
    <submittedName>
        <fullName evidence="11">ABC-type cobalamin/Fe3+-siderophore transport system, ATPase component</fullName>
    </submittedName>
</protein>